<dbReference type="Proteomes" id="UP000317484">
    <property type="component" value="Unassembled WGS sequence"/>
</dbReference>
<dbReference type="Gene3D" id="3.40.50.1820">
    <property type="entry name" value="alpha/beta hydrolase"/>
    <property type="match status" value="1"/>
</dbReference>
<dbReference type="Pfam" id="PF00550">
    <property type="entry name" value="PP-binding"/>
    <property type="match status" value="1"/>
</dbReference>
<dbReference type="InterPro" id="IPR029058">
    <property type="entry name" value="AB_hydrolase_fold"/>
</dbReference>
<organism evidence="5 6">
    <name type="scientific">Geodermatophilus aquaeductus</name>
    <dbReference type="NCBI Taxonomy" id="1564161"/>
    <lineage>
        <taxon>Bacteria</taxon>
        <taxon>Bacillati</taxon>
        <taxon>Actinomycetota</taxon>
        <taxon>Actinomycetes</taxon>
        <taxon>Geodermatophilales</taxon>
        <taxon>Geodermatophilaceae</taxon>
        <taxon>Geodermatophilus</taxon>
    </lineage>
</organism>
<dbReference type="Gene3D" id="1.10.1200.10">
    <property type="entry name" value="ACP-like"/>
    <property type="match status" value="1"/>
</dbReference>
<dbReference type="AlphaFoldDB" id="A0A521FSF0"/>
<dbReference type="InterPro" id="IPR009081">
    <property type="entry name" value="PP-bd_ACP"/>
</dbReference>
<dbReference type="Pfam" id="PF13193">
    <property type="entry name" value="AMP-binding_C"/>
    <property type="match status" value="1"/>
</dbReference>
<dbReference type="GO" id="GO:0005737">
    <property type="term" value="C:cytoplasm"/>
    <property type="evidence" value="ECO:0007669"/>
    <property type="project" value="TreeGrafter"/>
</dbReference>
<dbReference type="PANTHER" id="PTHR45527:SF1">
    <property type="entry name" value="FATTY ACID SYNTHASE"/>
    <property type="match status" value="1"/>
</dbReference>
<dbReference type="SUPFAM" id="SSF56801">
    <property type="entry name" value="Acetyl-CoA synthetase-like"/>
    <property type="match status" value="1"/>
</dbReference>
<dbReference type="SUPFAM" id="SSF53474">
    <property type="entry name" value="alpha/beta-Hydrolases"/>
    <property type="match status" value="1"/>
</dbReference>
<dbReference type="InterPro" id="IPR045851">
    <property type="entry name" value="AMP-bd_C_sf"/>
</dbReference>
<evidence type="ECO:0000259" key="4">
    <source>
        <dbReference type="PROSITE" id="PS50075"/>
    </source>
</evidence>
<evidence type="ECO:0000256" key="3">
    <source>
        <dbReference type="ARBA" id="ARBA00022553"/>
    </source>
</evidence>
<sequence length="866" mass="90343">MTESSAPTAPSAGAGPAGAVTVVPGVPALPQPGPGQSVPGRLAELARAVPDHPALESAGVRLTYAELDSRVRALAAALAPLLAGTPDGAVAVYAEQDADSAAAICAVTATGRPCVVLDVTVPPARVAQVVEQAQVAVVLADDDRREAAAGLPGVTAVLGLVPTAEAGTAPALDPAPDPAVDEAALLLFTSGSTGAPKGVVFTHGTVLASAFNHGRAFRLAPADRVAVVMPSSFGAAMNVLFGALLNGATACVRDPRVHGLSDLAEWLRAERVTVLCCTPSLLRALGAVLPAGSALPDLRLVPTGGEKVFGADVHTVRRHLGEHVAVMNWLGSSEASGLAAFEVPPGAPVPAGVLPAGPPLALQHLEVLDDDGTPLAAGETGTLHVTSAFLAAGYWRDPEQTAARFERLPDGRTRFRSGDRARLVGDVLHLLGRADDAVKIRGYLVEPSEVETALRALPAVRDVVVRAVDADTPTPRLVAWVEPDPAGGTAAPALLRAGVARTLPAWMVPRDVVLVESLPRTERGKVDTRALPDVPERPAPTPPRTPQEEAVEAVWSSLLHLEQVGREESFTALGGDSLLVEEMLATVQARLGVELTTADLAEHATLAEFAALVAAAGGGAVRRTSDLVTLRTTGRRAPLFCFAGAGGAAAAFAPLAGAVGPDQPVYAFQVRGLEGRGVPDWTVGRAARRYLRRLEAIAPEGPVVLAGHSLGGLFALRVGDLLRQRGREVLQVAVLDTFVPAGLRPAQAPQHLGPESAPLTRGELWRTRVQVLTAGLVRRPPEVQKEVFHQHGARVGRFHRPRPWPGAALLVQSAENDDDAAWWDPVLRGPREVHRFDCGHNALLRHPYVERLAELLLAAVDREARG</sequence>
<gene>
    <name evidence="5" type="ORF">SAMN06273567_11345</name>
</gene>
<dbReference type="Pfam" id="PF00501">
    <property type="entry name" value="AMP-binding"/>
    <property type="match status" value="1"/>
</dbReference>
<dbReference type="Gene3D" id="3.40.50.12780">
    <property type="entry name" value="N-terminal domain of ligase-like"/>
    <property type="match status" value="1"/>
</dbReference>
<dbReference type="GO" id="GO:0043041">
    <property type="term" value="P:amino acid activation for nonribosomal peptide biosynthetic process"/>
    <property type="evidence" value="ECO:0007669"/>
    <property type="project" value="TreeGrafter"/>
</dbReference>
<dbReference type="GO" id="GO:0044550">
    <property type="term" value="P:secondary metabolite biosynthetic process"/>
    <property type="evidence" value="ECO:0007669"/>
    <property type="project" value="TreeGrafter"/>
</dbReference>
<dbReference type="InterPro" id="IPR020845">
    <property type="entry name" value="AMP-binding_CS"/>
</dbReference>
<name>A0A521FSF0_9ACTN</name>
<comment type="cofactor">
    <cofactor evidence="1">
        <name>pantetheine 4'-phosphate</name>
        <dbReference type="ChEBI" id="CHEBI:47942"/>
    </cofactor>
</comment>
<feature type="domain" description="Carrier" evidence="4">
    <location>
        <begin position="542"/>
        <end position="617"/>
    </location>
</feature>
<keyword evidence="2" id="KW-0596">Phosphopantetheine</keyword>
<protein>
    <submittedName>
        <fullName evidence="5">Amino acid adenylation domain-containing protein</fullName>
    </submittedName>
</protein>
<dbReference type="SMART" id="SM00823">
    <property type="entry name" value="PKS_PP"/>
    <property type="match status" value="1"/>
</dbReference>
<dbReference type="InterPro" id="IPR020806">
    <property type="entry name" value="PKS_PP-bd"/>
</dbReference>
<keyword evidence="6" id="KW-1185">Reference proteome</keyword>
<dbReference type="InterPro" id="IPR000873">
    <property type="entry name" value="AMP-dep_synth/lig_dom"/>
</dbReference>
<accession>A0A521FSF0</accession>
<reference evidence="5 6" key="1">
    <citation type="submission" date="2017-05" db="EMBL/GenBank/DDBJ databases">
        <authorList>
            <person name="Varghese N."/>
            <person name="Submissions S."/>
        </authorList>
    </citation>
    <scope>NUCLEOTIDE SEQUENCE [LARGE SCALE GENOMIC DNA]</scope>
    <source>
        <strain evidence="5 6">DSM 46834</strain>
    </source>
</reference>
<evidence type="ECO:0000256" key="1">
    <source>
        <dbReference type="ARBA" id="ARBA00001957"/>
    </source>
</evidence>
<evidence type="ECO:0000313" key="6">
    <source>
        <dbReference type="Proteomes" id="UP000317484"/>
    </source>
</evidence>
<dbReference type="PROSITE" id="PS50075">
    <property type="entry name" value="CARRIER"/>
    <property type="match status" value="1"/>
</dbReference>
<dbReference type="InterPro" id="IPR036736">
    <property type="entry name" value="ACP-like_sf"/>
</dbReference>
<dbReference type="SUPFAM" id="SSF47336">
    <property type="entry name" value="ACP-like"/>
    <property type="match status" value="1"/>
</dbReference>
<proteinExistence type="predicted"/>
<dbReference type="PROSITE" id="PS00455">
    <property type="entry name" value="AMP_BINDING"/>
    <property type="match status" value="1"/>
</dbReference>
<dbReference type="Pfam" id="PF00975">
    <property type="entry name" value="Thioesterase"/>
    <property type="match status" value="1"/>
</dbReference>
<evidence type="ECO:0000256" key="2">
    <source>
        <dbReference type="ARBA" id="ARBA00022450"/>
    </source>
</evidence>
<dbReference type="RefSeq" id="WP_142460708.1">
    <property type="nucleotide sequence ID" value="NZ_FXTJ01000013.1"/>
</dbReference>
<evidence type="ECO:0000313" key="5">
    <source>
        <dbReference type="EMBL" id="SMO98450.1"/>
    </source>
</evidence>
<dbReference type="InterPro" id="IPR025110">
    <property type="entry name" value="AMP-bd_C"/>
</dbReference>
<dbReference type="EMBL" id="FXTJ01000013">
    <property type="protein sequence ID" value="SMO98450.1"/>
    <property type="molecule type" value="Genomic_DNA"/>
</dbReference>
<dbReference type="GO" id="GO:0031177">
    <property type="term" value="F:phosphopantetheine binding"/>
    <property type="evidence" value="ECO:0007669"/>
    <property type="project" value="InterPro"/>
</dbReference>
<dbReference type="Gene3D" id="3.30.300.30">
    <property type="match status" value="1"/>
</dbReference>
<dbReference type="InterPro" id="IPR001031">
    <property type="entry name" value="Thioesterase"/>
</dbReference>
<dbReference type="PANTHER" id="PTHR45527">
    <property type="entry name" value="NONRIBOSOMAL PEPTIDE SYNTHETASE"/>
    <property type="match status" value="1"/>
</dbReference>
<dbReference type="InterPro" id="IPR042099">
    <property type="entry name" value="ANL_N_sf"/>
</dbReference>
<keyword evidence="3" id="KW-0597">Phosphoprotein</keyword>